<evidence type="ECO:0000256" key="4">
    <source>
        <dbReference type="ARBA" id="ARBA00023163"/>
    </source>
</evidence>
<proteinExistence type="predicted"/>
<dbReference type="GO" id="GO:0010468">
    <property type="term" value="P:regulation of gene expression"/>
    <property type="evidence" value="ECO:0007669"/>
    <property type="project" value="UniProtKB-ARBA"/>
</dbReference>
<protein>
    <submittedName>
        <fullName evidence="7">Uncharacterized protein</fullName>
    </submittedName>
</protein>
<dbReference type="SMART" id="SM01401">
    <property type="entry name" value="Sds3"/>
    <property type="match status" value="1"/>
</dbReference>
<dbReference type="Proteomes" id="UP000694044">
    <property type="component" value="Unassembled WGS sequence"/>
</dbReference>
<reference evidence="7" key="1">
    <citation type="submission" date="2021-02" db="EMBL/GenBank/DDBJ databases">
        <authorList>
            <person name="Palmer J.M."/>
        </authorList>
    </citation>
    <scope>NUCLEOTIDE SEQUENCE</scope>
    <source>
        <strain evidence="7">SCRP734</strain>
    </source>
</reference>
<accession>A0A8T1W591</accession>
<evidence type="ECO:0000256" key="1">
    <source>
        <dbReference type="ARBA" id="ARBA00004123"/>
    </source>
</evidence>
<dbReference type="InterPro" id="IPR013907">
    <property type="entry name" value="Sds3"/>
</dbReference>
<feature type="compositionally biased region" description="Basic and acidic residues" evidence="6">
    <location>
        <begin position="302"/>
        <end position="314"/>
    </location>
</feature>
<evidence type="ECO:0000256" key="6">
    <source>
        <dbReference type="SAM" id="MobiDB-lite"/>
    </source>
</evidence>
<feature type="region of interest" description="Disordered" evidence="6">
    <location>
        <begin position="108"/>
        <end position="131"/>
    </location>
</feature>
<dbReference type="EMBL" id="JAGDFM010000080">
    <property type="protein sequence ID" value="KAG7387350.1"/>
    <property type="molecule type" value="Genomic_DNA"/>
</dbReference>
<keyword evidence="4" id="KW-0804">Transcription</keyword>
<feature type="compositionally biased region" description="Basic and acidic residues" evidence="6">
    <location>
        <begin position="108"/>
        <end position="118"/>
    </location>
</feature>
<keyword evidence="2" id="KW-0678">Repressor</keyword>
<keyword evidence="5" id="KW-0539">Nucleus</keyword>
<evidence type="ECO:0000313" key="7">
    <source>
        <dbReference type="EMBL" id="KAG7387350.1"/>
    </source>
</evidence>
<feature type="region of interest" description="Disordered" evidence="6">
    <location>
        <begin position="298"/>
        <end position="317"/>
    </location>
</feature>
<comment type="caution">
    <text evidence="7">The sequence shown here is derived from an EMBL/GenBank/DDBJ whole genome shotgun (WGS) entry which is preliminary data.</text>
</comment>
<organism evidence="7 8">
    <name type="scientific">Phytophthora pseudosyringae</name>
    <dbReference type="NCBI Taxonomy" id="221518"/>
    <lineage>
        <taxon>Eukaryota</taxon>
        <taxon>Sar</taxon>
        <taxon>Stramenopiles</taxon>
        <taxon>Oomycota</taxon>
        <taxon>Peronosporomycetes</taxon>
        <taxon>Peronosporales</taxon>
        <taxon>Peronosporaceae</taxon>
        <taxon>Phytophthora</taxon>
    </lineage>
</organism>
<evidence type="ECO:0000256" key="3">
    <source>
        <dbReference type="ARBA" id="ARBA00023015"/>
    </source>
</evidence>
<keyword evidence="8" id="KW-1185">Reference proteome</keyword>
<evidence type="ECO:0000256" key="5">
    <source>
        <dbReference type="ARBA" id="ARBA00023242"/>
    </source>
</evidence>
<dbReference type="GO" id="GO:0005654">
    <property type="term" value="C:nucleoplasm"/>
    <property type="evidence" value="ECO:0007669"/>
    <property type="project" value="UniProtKB-ARBA"/>
</dbReference>
<dbReference type="AlphaFoldDB" id="A0A8T1W591"/>
<comment type="subcellular location">
    <subcellularLocation>
        <location evidence="1">Nucleus</location>
    </subcellularLocation>
</comment>
<evidence type="ECO:0000256" key="2">
    <source>
        <dbReference type="ARBA" id="ARBA00022491"/>
    </source>
</evidence>
<name>A0A8T1W591_9STRA</name>
<dbReference type="OrthoDB" id="75230at2759"/>
<evidence type="ECO:0000313" key="8">
    <source>
        <dbReference type="Proteomes" id="UP000694044"/>
    </source>
</evidence>
<sequence length="358" mass="41166">MAGELNVRELLELERQIYQESIDRVLLQQQELNAGVLEDFVRRCKPFEEDRERELEVAQNQLELSRRDARSLLEFDLQQAEDVFKTQREQLKLKLLEGARRKRARIEKRLQAPDEKPTQKSNVKVKPRRVKDAVSMHCKEGRLQPKLLEKQLRRAQKRTRGSFNFRHLSDGELPTPERIVEDVMSECDKLQQNQEYEETARMAEERGGGLRVKVEISEDGQRLSCWRKGEEGAMTDETFAVGDAVVLASLLTEEDLHGFVSALSNEEVKLMLVCGTHARVAFARLRSGQCMLHKQPAAAVPTEKRQDGQDEYHAKIPPPGVATSLEELLRDPPDVRRRAAAVLNQLKRKTTIDIRRGF</sequence>
<keyword evidence="3" id="KW-0805">Transcription regulation</keyword>
<gene>
    <name evidence="7" type="ORF">PHYPSEUDO_014374</name>
</gene>